<proteinExistence type="predicted"/>
<dbReference type="EMBL" id="CP048409">
    <property type="protein sequence ID" value="QIA09503.1"/>
    <property type="molecule type" value="Genomic_DNA"/>
</dbReference>
<keyword evidence="2" id="KW-1185">Reference proteome</keyword>
<dbReference type="AlphaFoldDB" id="A0A6C0RIW9"/>
<gene>
    <name evidence="1" type="ORF">G0Q07_18115</name>
</gene>
<protein>
    <submittedName>
        <fullName evidence="1">Uncharacterized protein</fullName>
    </submittedName>
</protein>
<dbReference type="Proteomes" id="UP000474630">
    <property type="component" value="Chromosome"/>
</dbReference>
<dbReference type="KEGG" id="drc:G0Q07_18115"/>
<organism evidence="1 2">
    <name type="scientific">Draconibacterium halophilum</name>
    <dbReference type="NCBI Taxonomy" id="2706887"/>
    <lineage>
        <taxon>Bacteria</taxon>
        <taxon>Pseudomonadati</taxon>
        <taxon>Bacteroidota</taxon>
        <taxon>Bacteroidia</taxon>
        <taxon>Marinilabiliales</taxon>
        <taxon>Prolixibacteraceae</taxon>
        <taxon>Draconibacterium</taxon>
    </lineage>
</organism>
<sequence length="107" mass="12619">MANNKPKVIKDYSKLDKQLQQQIKLIYAEGFADNLIHFFNKTGQKITVLPFETEDKYYMLRMTENEAVALVDEDDDYDDDGFLKDEIKQNYEDKYADLDHVADQIED</sequence>
<reference evidence="1 2" key="1">
    <citation type="submission" date="2020-02" db="EMBL/GenBank/DDBJ databases">
        <title>Genome sequencing for Draconibacterium sp. strain M1.</title>
        <authorList>
            <person name="Park S.-J."/>
        </authorList>
    </citation>
    <scope>NUCLEOTIDE SEQUENCE [LARGE SCALE GENOMIC DNA]</scope>
    <source>
        <strain evidence="1 2">M1</strain>
    </source>
</reference>
<accession>A0A6C0RIW9</accession>
<name>A0A6C0RIW9_9BACT</name>
<evidence type="ECO:0000313" key="1">
    <source>
        <dbReference type="EMBL" id="QIA09503.1"/>
    </source>
</evidence>
<evidence type="ECO:0000313" key="2">
    <source>
        <dbReference type="Proteomes" id="UP000474630"/>
    </source>
</evidence>
<dbReference type="RefSeq" id="WP_163348474.1">
    <property type="nucleotide sequence ID" value="NZ_CP048409.1"/>
</dbReference>